<organism evidence="1 2">
    <name type="scientific">Methylomonas rapida</name>
    <dbReference type="NCBI Taxonomy" id="2963939"/>
    <lineage>
        <taxon>Bacteria</taxon>
        <taxon>Pseudomonadati</taxon>
        <taxon>Pseudomonadota</taxon>
        <taxon>Gammaproteobacteria</taxon>
        <taxon>Methylococcales</taxon>
        <taxon>Methylococcaceae</taxon>
        <taxon>Methylomonas</taxon>
    </lineage>
</organism>
<accession>A0ABY7GDI6</accession>
<protein>
    <submittedName>
        <fullName evidence="1">Uncharacterized protein</fullName>
    </submittedName>
</protein>
<keyword evidence="2" id="KW-1185">Reference proteome</keyword>
<sequence length="56" mass="6334">MKKMTLKDFLLKSDKLVIAKLLELGKTQALDLKAKEIKKLTFSTISKNSIKKLIGE</sequence>
<proteinExistence type="predicted"/>
<reference evidence="1" key="1">
    <citation type="submission" date="2022-11" db="EMBL/GenBank/DDBJ databases">
        <title>Methylomonas rapida sp. nov., Carotenoid-Producing Obligate Methanotrophs with High Growth Characteristics and Biotechnological Potential.</title>
        <authorList>
            <person name="Tikhonova E.N."/>
            <person name="Suleimanov R.Z."/>
            <person name="Miroshnikov K."/>
            <person name="Oshkin I.Y."/>
            <person name="Belova S.E."/>
            <person name="Danilova O.V."/>
            <person name="Ashikhmin A."/>
            <person name="Konopkin A."/>
            <person name="But S.Y."/>
            <person name="Khmelenina V.N."/>
            <person name="Kuznetsov N."/>
            <person name="Pimenov N.V."/>
            <person name="Dedysh S.N."/>
        </authorList>
    </citation>
    <scope>NUCLEOTIDE SEQUENCE</scope>
    <source>
        <strain evidence="1">MP1</strain>
    </source>
</reference>
<evidence type="ECO:0000313" key="1">
    <source>
        <dbReference type="EMBL" id="WAR43357.1"/>
    </source>
</evidence>
<name>A0ABY7GDI6_9GAMM</name>
<dbReference type="Proteomes" id="UP001162780">
    <property type="component" value="Chromosome"/>
</dbReference>
<dbReference type="RefSeq" id="WP_269021794.1">
    <property type="nucleotide sequence ID" value="NZ_CP113517.1"/>
</dbReference>
<gene>
    <name evidence="1" type="ORF">NM686_013265</name>
</gene>
<dbReference type="EMBL" id="CP113517">
    <property type="protein sequence ID" value="WAR43357.1"/>
    <property type="molecule type" value="Genomic_DNA"/>
</dbReference>
<evidence type="ECO:0000313" key="2">
    <source>
        <dbReference type="Proteomes" id="UP001162780"/>
    </source>
</evidence>